<dbReference type="InterPro" id="IPR015364">
    <property type="entry name" value="RhgB_N"/>
</dbReference>
<dbReference type="EC" id="4.2.2.23" evidence="4"/>
<evidence type="ECO:0000256" key="3">
    <source>
        <dbReference type="ARBA" id="ARBA00010418"/>
    </source>
</evidence>
<comment type="similarity">
    <text evidence="3">Belongs to the polysaccharide lyase 4 family.</text>
</comment>
<reference evidence="14 15" key="1">
    <citation type="submission" date="2014-01" db="EMBL/GenBank/DDBJ databases">
        <title>Genome sequence and analysis of Xanthomonas arboricola pv. pruni.</title>
        <authorList>
            <person name="Fujikawa T."/>
            <person name="Nakazono-Nagaoka E."/>
        </authorList>
    </citation>
    <scope>NUCLEOTIDE SEQUENCE [LARGE SCALE GENOMIC DNA]</scope>
    <source>
        <strain evidence="15">MAFF 301420</strain>
    </source>
</reference>
<dbReference type="SUPFAM" id="SSF49785">
    <property type="entry name" value="Galactose-binding domain-like"/>
    <property type="match status" value="1"/>
</dbReference>
<dbReference type="InterPro" id="IPR029413">
    <property type="entry name" value="RG-lyase_II"/>
</dbReference>
<name>W4SE04_9XANT</name>
<dbReference type="InterPro" id="IPR014718">
    <property type="entry name" value="GH-type_carb-bd"/>
</dbReference>
<evidence type="ECO:0000256" key="1">
    <source>
        <dbReference type="ARBA" id="ARBA00001324"/>
    </source>
</evidence>
<evidence type="ECO:0000256" key="9">
    <source>
        <dbReference type="ARBA" id="ARBA00023316"/>
    </source>
</evidence>
<feature type="domain" description="Rhamnogalacturonan lyase" evidence="13">
    <location>
        <begin position="289"/>
        <end position="357"/>
    </location>
</feature>
<accession>W4SE04</accession>
<organism evidence="14 15">
    <name type="scientific">Xanthomonas arboricola pv. pruni MAFF 301420</name>
    <dbReference type="NCBI Taxonomy" id="1418095"/>
    <lineage>
        <taxon>Bacteria</taxon>
        <taxon>Pseudomonadati</taxon>
        <taxon>Pseudomonadota</taxon>
        <taxon>Gammaproteobacteria</taxon>
        <taxon>Lysobacterales</taxon>
        <taxon>Lysobacteraceae</taxon>
        <taxon>Xanthomonas</taxon>
    </lineage>
</organism>
<dbReference type="InterPro" id="IPR008979">
    <property type="entry name" value="Galactose-bd-like_sf"/>
</dbReference>
<dbReference type="GO" id="GO:0071555">
    <property type="term" value="P:cell wall organization"/>
    <property type="evidence" value="ECO:0007669"/>
    <property type="project" value="UniProtKB-KW"/>
</dbReference>
<dbReference type="GO" id="GO:0030246">
    <property type="term" value="F:carbohydrate binding"/>
    <property type="evidence" value="ECO:0007669"/>
    <property type="project" value="InterPro"/>
</dbReference>
<keyword evidence="7" id="KW-1015">Disulfide bond</keyword>
<keyword evidence="5" id="KW-0964">Secreted</keyword>
<evidence type="ECO:0000256" key="5">
    <source>
        <dbReference type="ARBA" id="ARBA00022525"/>
    </source>
</evidence>
<comment type="caution">
    <text evidence="14">The sequence shown here is derived from an EMBL/GenBank/DDBJ whole genome shotgun (WGS) entry which is preliminary data.</text>
</comment>
<feature type="domain" description="Rhamnogalacturonan lyase" evidence="12">
    <location>
        <begin position="371"/>
        <end position="491"/>
    </location>
</feature>
<evidence type="ECO:0000256" key="2">
    <source>
        <dbReference type="ARBA" id="ARBA00004613"/>
    </source>
</evidence>
<dbReference type="InterPro" id="IPR013784">
    <property type="entry name" value="Carb-bd-like_fold"/>
</dbReference>
<dbReference type="PANTHER" id="PTHR36574:SF1">
    <property type="entry name" value="RHAMNOGALACTURONATE LYASE-RELATED"/>
    <property type="match status" value="1"/>
</dbReference>
<keyword evidence="9" id="KW-0961">Cell wall biogenesis/degradation</keyword>
<dbReference type="Pfam" id="PF09284">
    <property type="entry name" value="RhgB_N"/>
    <property type="match status" value="1"/>
</dbReference>
<evidence type="ECO:0000256" key="4">
    <source>
        <dbReference type="ARBA" id="ARBA00012437"/>
    </source>
</evidence>
<evidence type="ECO:0000259" key="13">
    <source>
        <dbReference type="Pfam" id="PF14686"/>
    </source>
</evidence>
<evidence type="ECO:0000259" key="12">
    <source>
        <dbReference type="Pfam" id="PF14683"/>
    </source>
</evidence>
<evidence type="ECO:0000256" key="6">
    <source>
        <dbReference type="ARBA" id="ARBA00022729"/>
    </source>
</evidence>
<dbReference type="GO" id="GO:0102210">
    <property type="term" value="F:rhamnogalacturonan endolyase activity"/>
    <property type="evidence" value="ECO:0007669"/>
    <property type="project" value="UniProtKB-EC"/>
</dbReference>
<evidence type="ECO:0000256" key="10">
    <source>
        <dbReference type="SAM" id="SignalP"/>
    </source>
</evidence>
<dbReference type="SUPFAM" id="SSF74650">
    <property type="entry name" value="Galactose mutarotase-like"/>
    <property type="match status" value="1"/>
</dbReference>
<feature type="domain" description="Rhamnogalacturonase B N-terminal" evidence="11">
    <location>
        <begin position="31"/>
        <end position="278"/>
    </location>
</feature>
<evidence type="ECO:0000259" key="11">
    <source>
        <dbReference type="Pfam" id="PF09284"/>
    </source>
</evidence>
<protein>
    <recommendedName>
        <fullName evidence="4">rhamnogalacturonan endolyase</fullName>
        <ecNumber evidence="4">4.2.2.23</ecNumber>
    </recommendedName>
</protein>
<evidence type="ECO:0000313" key="14">
    <source>
        <dbReference type="EMBL" id="GAE54134.1"/>
    </source>
</evidence>
<dbReference type="Pfam" id="PF14683">
    <property type="entry name" value="CBM-like"/>
    <property type="match status" value="1"/>
</dbReference>
<proteinExistence type="inferred from homology"/>
<feature type="signal peptide" evidence="10">
    <location>
        <begin position="1"/>
        <end position="29"/>
    </location>
</feature>
<dbReference type="CDD" id="cd10316">
    <property type="entry name" value="RGL4_M"/>
    <property type="match status" value="1"/>
</dbReference>
<dbReference type="CDD" id="cd10320">
    <property type="entry name" value="RGL4_N"/>
    <property type="match status" value="1"/>
</dbReference>
<dbReference type="SUPFAM" id="SSF49452">
    <property type="entry name" value="Starch-binding domain-like"/>
    <property type="match status" value="1"/>
</dbReference>
<comment type="subcellular location">
    <subcellularLocation>
        <location evidence="2">Secreted</location>
    </subcellularLocation>
</comment>
<dbReference type="AlphaFoldDB" id="W4SE04"/>
<dbReference type="Gene3D" id="2.60.40.1120">
    <property type="entry name" value="Carboxypeptidase-like, regulatory domain"/>
    <property type="match status" value="1"/>
</dbReference>
<dbReference type="GO" id="GO:0045490">
    <property type="term" value="P:pectin catabolic process"/>
    <property type="evidence" value="ECO:0007669"/>
    <property type="project" value="TreeGrafter"/>
</dbReference>
<dbReference type="Proteomes" id="UP000019084">
    <property type="component" value="Unassembled WGS sequence"/>
</dbReference>
<keyword evidence="8" id="KW-0456">Lyase</keyword>
<dbReference type="Gene3D" id="2.70.98.10">
    <property type="match status" value="1"/>
</dbReference>
<dbReference type="InterPro" id="IPR016590">
    <property type="entry name" value="Rhamnogalacturonase_B"/>
</dbReference>
<feature type="chain" id="PRO_5004848701" description="rhamnogalacturonan endolyase" evidence="10">
    <location>
        <begin position="30"/>
        <end position="569"/>
    </location>
</feature>
<comment type="catalytic activity">
    <reaction evidence="1">
        <text>Endotype eliminative cleavage of L-alpha-rhamnopyranosyl-(1-&gt;4)-alpha-D-galactopyranosyluronic acid bonds of rhamnogalacturonan I domains in ramified hairy regions of pectin leaving L-rhamnopyranose at the reducing end and 4-deoxy-4,5-unsaturated D-galactopyranosyluronic acid at the non-reducing end.</text>
        <dbReference type="EC" id="4.2.2.23"/>
    </reaction>
</comment>
<dbReference type="InterPro" id="IPR029411">
    <property type="entry name" value="RG-lyase_III"/>
</dbReference>
<evidence type="ECO:0000256" key="7">
    <source>
        <dbReference type="ARBA" id="ARBA00023157"/>
    </source>
</evidence>
<dbReference type="PANTHER" id="PTHR36574">
    <property type="entry name" value="RHAMNOGALACTURONATE LYASE-RELATED"/>
    <property type="match status" value="1"/>
</dbReference>
<dbReference type="Gene3D" id="2.60.120.260">
    <property type="entry name" value="Galactose-binding domain-like"/>
    <property type="match status" value="1"/>
</dbReference>
<dbReference type="EMBL" id="BAVC01000043">
    <property type="protein sequence ID" value="GAE54134.1"/>
    <property type="molecule type" value="Genomic_DNA"/>
</dbReference>
<dbReference type="InterPro" id="IPR011013">
    <property type="entry name" value="Gal_mutarotase_sf_dom"/>
</dbReference>
<evidence type="ECO:0000313" key="15">
    <source>
        <dbReference type="Proteomes" id="UP000019084"/>
    </source>
</evidence>
<dbReference type="GO" id="GO:0005576">
    <property type="term" value="C:extracellular region"/>
    <property type="evidence" value="ECO:0007669"/>
    <property type="project" value="UniProtKB-SubCell"/>
</dbReference>
<keyword evidence="6 10" id="KW-0732">Signal</keyword>
<evidence type="ECO:0000256" key="8">
    <source>
        <dbReference type="ARBA" id="ARBA00023239"/>
    </source>
</evidence>
<sequence>MEIDMPRTILRILACALFLYGGVSAPAIAAFGVTRSGDRVVVDTGAELVFAVNAGNGDIVSMRYRDNELQTTESKGSQIASGLGSASVEARVVGATIVVSAKAGDLTQYYIARKGRNAIYMATYAPTLLPIGELRFVTRLNVAKLPDAQQEPDSNVGSPVEGEDVFLLPDGRTSSKFYSARRMMDDQVHGVSGSGVAVFMLMGNRERSSGGPFFKDIATQKTRVTHELYNYMYSDHTQTEAFRGGLHGVYGLLFTDGGTPSSAQLDTAFVDATLGLTGYLASDGRGALSGRVSGVLSGQPAVIGLRNDQAEYWATANGSGDYQIAGVRPGRYRMTLYQNELEVAQRDVEIHANATAQAALQAVVLPGTLKWQIGTADGTPAGFRHADLLPRAHPSDKRMSWTPVTYSVGSSSAGSFPAVQWRGINTSTRIDFTLGSSEVRGYRLRIFVPLTQVARAPRSASMRVGMARCRPHPRNPGHAASPAAHGAATTRCMRWTSPHLRCNRAATGSRSASPRDRRTTAFSARPWCSTVSSWWRCKRFGERDGRAETRSDTRGVRGTCRIRLACAQG</sequence>
<dbReference type="Pfam" id="PF14686">
    <property type="entry name" value="fn3_3"/>
    <property type="match status" value="1"/>
</dbReference>
<gene>
    <name evidence="14" type="ORF">XPR_0769</name>
</gene>